<dbReference type="PANTHER" id="PTHR23236">
    <property type="entry name" value="EUKARYOTIC TRANSLATION INITIATION FACTOR 4B/4H"/>
    <property type="match status" value="1"/>
</dbReference>
<keyword evidence="6" id="KW-0539">Nucleus</keyword>
<evidence type="ECO:0000313" key="10">
    <source>
        <dbReference type="EMBL" id="KAK4451689.1"/>
    </source>
</evidence>
<evidence type="ECO:0000256" key="6">
    <source>
        <dbReference type="ARBA" id="ARBA00023242"/>
    </source>
</evidence>
<feature type="compositionally biased region" description="Basic and acidic residues" evidence="8">
    <location>
        <begin position="120"/>
        <end position="146"/>
    </location>
</feature>
<evidence type="ECO:0000256" key="5">
    <source>
        <dbReference type="ARBA" id="ARBA00022884"/>
    </source>
</evidence>
<dbReference type="SUPFAM" id="SSF54928">
    <property type="entry name" value="RNA-binding domain, RBD"/>
    <property type="match status" value="2"/>
</dbReference>
<keyword evidence="11" id="KW-1185">Reference proteome</keyword>
<comment type="subcellular location">
    <subcellularLocation>
        <location evidence="2">Nucleus</location>
        <location evidence="2">Nucleolus</location>
    </subcellularLocation>
</comment>
<reference evidence="10" key="2">
    <citation type="submission" date="2023-05" db="EMBL/GenBank/DDBJ databases">
        <authorList>
            <consortium name="Lawrence Berkeley National Laboratory"/>
            <person name="Steindorff A."/>
            <person name="Hensen N."/>
            <person name="Bonometti L."/>
            <person name="Westerberg I."/>
            <person name="Brannstrom I.O."/>
            <person name="Guillou S."/>
            <person name="Cros-Aarteil S."/>
            <person name="Calhoun S."/>
            <person name="Haridas S."/>
            <person name="Kuo A."/>
            <person name="Mondo S."/>
            <person name="Pangilinan J."/>
            <person name="Riley R."/>
            <person name="Labutti K."/>
            <person name="Andreopoulos B."/>
            <person name="Lipzen A."/>
            <person name="Chen C."/>
            <person name="Yanf M."/>
            <person name="Daum C."/>
            <person name="Ng V."/>
            <person name="Clum A."/>
            <person name="Ohm R."/>
            <person name="Martin F."/>
            <person name="Silar P."/>
            <person name="Natvig D."/>
            <person name="Lalanne C."/>
            <person name="Gautier V."/>
            <person name="Ament-Velasquez S.L."/>
            <person name="Kruys A."/>
            <person name="Hutchinson M.I."/>
            <person name="Powell A.J."/>
            <person name="Barry K."/>
            <person name="Miller A.N."/>
            <person name="Grigoriev I.V."/>
            <person name="Debuchy R."/>
            <person name="Gladieux P."/>
            <person name="Thoren M.H."/>
            <person name="Johannesson H."/>
        </authorList>
    </citation>
    <scope>NUCLEOTIDE SEQUENCE</scope>
    <source>
        <strain evidence="10">PSN243</strain>
    </source>
</reference>
<evidence type="ECO:0000313" key="11">
    <source>
        <dbReference type="Proteomes" id="UP001321760"/>
    </source>
</evidence>
<dbReference type="GO" id="GO:0019843">
    <property type="term" value="F:rRNA binding"/>
    <property type="evidence" value="ECO:0007669"/>
    <property type="project" value="TreeGrafter"/>
</dbReference>
<gene>
    <name evidence="10" type="ORF">QBC34DRAFT_400497</name>
</gene>
<reference evidence="10" key="1">
    <citation type="journal article" date="2023" name="Mol. Phylogenet. Evol.">
        <title>Genome-scale phylogeny and comparative genomics of the fungal order Sordariales.</title>
        <authorList>
            <person name="Hensen N."/>
            <person name="Bonometti L."/>
            <person name="Westerberg I."/>
            <person name="Brannstrom I.O."/>
            <person name="Guillou S."/>
            <person name="Cros-Aarteil S."/>
            <person name="Calhoun S."/>
            <person name="Haridas S."/>
            <person name="Kuo A."/>
            <person name="Mondo S."/>
            <person name="Pangilinan J."/>
            <person name="Riley R."/>
            <person name="LaButti K."/>
            <person name="Andreopoulos B."/>
            <person name="Lipzen A."/>
            <person name="Chen C."/>
            <person name="Yan M."/>
            <person name="Daum C."/>
            <person name="Ng V."/>
            <person name="Clum A."/>
            <person name="Steindorff A."/>
            <person name="Ohm R.A."/>
            <person name="Martin F."/>
            <person name="Silar P."/>
            <person name="Natvig D.O."/>
            <person name="Lalanne C."/>
            <person name="Gautier V."/>
            <person name="Ament-Velasquez S.L."/>
            <person name="Kruys A."/>
            <person name="Hutchinson M.I."/>
            <person name="Powell A.J."/>
            <person name="Barry K."/>
            <person name="Miller A.N."/>
            <person name="Grigoriev I.V."/>
            <person name="Debuchy R."/>
            <person name="Gladieux P."/>
            <person name="Hiltunen Thoren M."/>
            <person name="Johannesson H."/>
        </authorList>
    </citation>
    <scope>NUCLEOTIDE SEQUENCE</scope>
    <source>
        <strain evidence="10">PSN243</strain>
    </source>
</reference>
<dbReference type="AlphaFoldDB" id="A0AAV9GUM2"/>
<keyword evidence="5 7" id="KW-0694">RNA-binding</keyword>
<dbReference type="Pfam" id="PF00076">
    <property type="entry name" value="RRM_1"/>
    <property type="match status" value="1"/>
</dbReference>
<evidence type="ECO:0000259" key="9">
    <source>
        <dbReference type="PROSITE" id="PS50102"/>
    </source>
</evidence>
<evidence type="ECO:0000256" key="7">
    <source>
        <dbReference type="PROSITE-ProRule" id="PRU00176"/>
    </source>
</evidence>
<dbReference type="EMBL" id="MU865927">
    <property type="protein sequence ID" value="KAK4451689.1"/>
    <property type="molecule type" value="Genomic_DNA"/>
</dbReference>
<comment type="function">
    <text evidence="1">Involved in pre-25S rRNA processing.</text>
</comment>
<accession>A0AAV9GUM2</accession>
<dbReference type="InterPro" id="IPR012677">
    <property type="entry name" value="Nucleotide-bd_a/b_plait_sf"/>
</dbReference>
<comment type="caution">
    <text evidence="10">The sequence shown here is derived from an EMBL/GenBank/DDBJ whole genome shotgun (WGS) entry which is preliminary data.</text>
</comment>
<dbReference type="Gene3D" id="3.30.70.330">
    <property type="match status" value="2"/>
</dbReference>
<feature type="compositionally biased region" description="Basic and acidic residues" evidence="8">
    <location>
        <begin position="527"/>
        <end position="557"/>
    </location>
</feature>
<feature type="region of interest" description="Disordered" evidence="8">
    <location>
        <begin position="23"/>
        <end position="208"/>
    </location>
</feature>
<evidence type="ECO:0000256" key="4">
    <source>
        <dbReference type="ARBA" id="ARBA00015520"/>
    </source>
</evidence>
<evidence type="ECO:0000256" key="8">
    <source>
        <dbReference type="SAM" id="MobiDB-lite"/>
    </source>
</evidence>
<proteinExistence type="inferred from homology"/>
<dbReference type="Proteomes" id="UP001321760">
    <property type="component" value="Unassembled WGS sequence"/>
</dbReference>
<evidence type="ECO:0000256" key="2">
    <source>
        <dbReference type="ARBA" id="ARBA00004604"/>
    </source>
</evidence>
<dbReference type="SMART" id="SM00360">
    <property type="entry name" value="RRM"/>
    <property type="match status" value="2"/>
</dbReference>
<dbReference type="InterPro" id="IPR000504">
    <property type="entry name" value="RRM_dom"/>
</dbReference>
<feature type="compositionally biased region" description="Basic and acidic residues" evidence="8">
    <location>
        <begin position="42"/>
        <end position="53"/>
    </location>
</feature>
<feature type="compositionally biased region" description="Low complexity" evidence="8">
    <location>
        <begin position="185"/>
        <end position="194"/>
    </location>
</feature>
<evidence type="ECO:0000256" key="3">
    <source>
        <dbReference type="ARBA" id="ARBA00007077"/>
    </source>
</evidence>
<comment type="similarity">
    <text evidence="3">Belongs to the RRM RBM34 family.</text>
</comment>
<sequence length="590" mass="63744">MAKGHSVLAAPKEAVDPALDALFSSSAGPIRPPQKSRYVELLSKKARDERASEDSDQDESTDEYGDEDDEELSELDEELDDEASISEGSSEGESESESDNASDDSSADEEDEAAEVLEVMVDHGKSVQDDGRKRKRKQRDEYDNLESKYLNRLADEEEPTVKRLKGDKAPAANAMDISADDGVDSDAGSASDDAVPVHESLSTDPAATDLEKANRTVFLSNVSAEAVTSRKAKKTLLNHLSSILDKKASPPQKIESIRFRSTAFSTAAIPKRAAYIKKSVMEATTKSTNAYVVYSSTSAARLAAAELNGTVVLDRHIRVDSVAHPAAIDHRRCVFVGNLGFMDDETVLTTKVDEEGKEVTEKKKRSKVPMDVEEGLWRVFSKEAGKVESVRVVRDPVTRVGKGFAYVQFYDANAVESAILLNENKFPPMLPRALRVSRCKAPHKTARAMEAKHGKAAPHNGKGKGKADKSNGYVPKATAEDKTLAGRASKLLGRSAAIQMGGKKKKWDKAQAGARRRESGDAGATELETKTMKSPEDIVFEGRRASVKDGRPKDLKFKGGGGKHKKKGGPKSGGRGAIRAAKWKAGGASK</sequence>
<name>A0AAV9GUM2_9PEZI</name>
<feature type="compositionally biased region" description="Acidic residues" evidence="8">
    <location>
        <begin position="54"/>
        <end position="115"/>
    </location>
</feature>
<dbReference type="InterPro" id="IPR035979">
    <property type="entry name" value="RBD_domain_sf"/>
</dbReference>
<dbReference type="GO" id="GO:0005730">
    <property type="term" value="C:nucleolus"/>
    <property type="evidence" value="ECO:0007669"/>
    <property type="project" value="UniProtKB-SubCell"/>
</dbReference>
<protein>
    <recommendedName>
        <fullName evidence="4">Nucleolar protein 12</fullName>
    </recommendedName>
</protein>
<organism evidence="10 11">
    <name type="scientific">Podospora aff. communis PSN243</name>
    <dbReference type="NCBI Taxonomy" id="3040156"/>
    <lineage>
        <taxon>Eukaryota</taxon>
        <taxon>Fungi</taxon>
        <taxon>Dikarya</taxon>
        <taxon>Ascomycota</taxon>
        <taxon>Pezizomycotina</taxon>
        <taxon>Sordariomycetes</taxon>
        <taxon>Sordariomycetidae</taxon>
        <taxon>Sordariales</taxon>
        <taxon>Podosporaceae</taxon>
        <taxon>Podospora</taxon>
    </lineage>
</organism>
<feature type="domain" description="RRM" evidence="9">
    <location>
        <begin position="332"/>
        <end position="441"/>
    </location>
</feature>
<dbReference type="PANTHER" id="PTHR23236:SF25">
    <property type="entry name" value="RNA-BINDING PROTEIN 34"/>
    <property type="match status" value="1"/>
</dbReference>
<feature type="region of interest" description="Disordered" evidence="8">
    <location>
        <begin position="449"/>
        <end position="481"/>
    </location>
</feature>
<feature type="compositionally biased region" description="Basic and acidic residues" evidence="8">
    <location>
        <begin position="159"/>
        <end position="168"/>
    </location>
</feature>
<dbReference type="GO" id="GO:0000463">
    <property type="term" value="P:maturation of LSU-rRNA from tricistronic rRNA transcript (SSU-rRNA, 5.8S rRNA, LSU-rRNA)"/>
    <property type="evidence" value="ECO:0007669"/>
    <property type="project" value="TreeGrafter"/>
</dbReference>
<dbReference type="PROSITE" id="PS50102">
    <property type="entry name" value="RRM"/>
    <property type="match status" value="1"/>
</dbReference>
<evidence type="ECO:0000256" key="1">
    <source>
        <dbReference type="ARBA" id="ARBA00002475"/>
    </source>
</evidence>
<feature type="region of interest" description="Disordered" evidence="8">
    <location>
        <begin position="502"/>
        <end position="590"/>
    </location>
</feature>